<dbReference type="GO" id="GO:0003677">
    <property type="term" value="F:DNA binding"/>
    <property type="evidence" value="ECO:0007669"/>
    <property type="project" value="TreeGrafter"/>
</dbReference>
<evidence type="ECO:0000313" key="7">
    <source>
        <dbReference type="EMBL" id="CCG83697.1"/>
    </source>
</evidence>
<evidence type="ECO:0008006" key="9">
    <source>
        <dbReference type="Google" id="ProtNLM"/>
    </source>
</evidence>
<feature type="compositionally biased region" description="Basic and acidic residues" evidence="4">
    <location>
        <begin position="192"/>
        <end position="224"/>
    </location>
</feature>
<name>R4XGT1_TAPDE</name>
<gene>
    <name evidence="7" type="ORF">TAPDE_003898</name>
</gene>
<feature type="domain" description="Ribosomal RNA-processing protein 14/surfeit locus protein 6 C-terminal" evidence="5">
    <location>
        <begin position="196"/>
        <end position="386"/>
    </location>
</feature>
<feature type="compositionally biased region" description="Basic and acidic residues" evidence="4">
    <location>
        <begin position="369"/>
        <end position="383"/>
    </location>
</feature>
<dbReference type="Pfam" id="PF04935">
    <property type="entry name" value="SURF6"/>
    <property type="match status" value="1"/>
</dbReference>
<dbReference type="OrthoDB" id="444809at2759"/>
<keyword evidence="3" id="KW-0539">Nucleus</keyword>
<dbReference type="GO" id="GO:0042273">
    <property type="term" value="P:ribosomal large subunit biogenesis"/>
    <property type="evidence" value="ECO:0007669"/>
    <property type="project" value="TreeGrafter"/>
</dbReference>
<evidence type="ECO:0000256" key="4">
    <source>
        <dbReference type="SAM" id="MobiDB-lite"/>
    </source>
</evidence>
<dbReference type="InterPro" id="IPR029190">
    <property type="entry name" value="Rrp14/SURF6_C"/>
</dbReference>
<feature type="region of interest" description="Disordered" evidence="4">
    <location>
        <begin position="323"/>
        <end position="412"/>
    </location>
</feature>
<dbReference type="STRING" id="1097556.R4XGT1"/>
<evidence type="ECO:0000256" key="1">
    <source>
        <dbReference type="ARBA" id="ARBA00004123"/>
    </source>
</evidence>
<evidence type="ECO:0000256" key="3">
    <source>
        <dbReference type="ARBA" id="ARBA00023242"/>
    </source>
</evidence>
<evidence type="ECO:0000313" key="8">
    <source>
        <dbReference type="Proteomes" id="UP000013776"/>
    </source>
</evidence>
<feature type="compositionally biased region" description="Basic and acidic residues" evidence="4">
    <location>
        <begin position="44"/>
        <end position="60"/>
    </location>
</feature>
<feature type="compositionally biased region" description="Acidic residues" evidence="4">
    <location>
        <begin position="225"/>
        <end position="254"/>
    </location>
</feature>
<feature type="domain" description="Ribosomal RNA-processing protein 14 N-terminal" evidence="6">
    <location>
        <begin position="9"/>
        <end position="59"/>
    </location>
</feature>
<feature type="compositionally biased region" description="Basic and acidic residues" evidence="4">
    <location>
        <begin position="324"/>
        <end position="357"/>
    </location>
</feature>
<dbReference type="InterPro" id="IPR007019">
    <property type="entry name" value="SURF6"/>
</dbReference>
<protein>
    <recommendedName>
        <fullName evidence="9">SURF6-domain-containing protein</fullName>
    </recommendedName>
</protein>
<accession>R4XGT1</accession>
<evidence type="ECO:0000259" key="5">
    <source>
        <dbReference type="Pfam" id="PF04935"/>
    </source>
</evidence>
<feature type="compositionally biased region" description="Basic residues" evidence="4">
    <location>
        <begin position="401"/>
        <end position="412"/>
    </location>
</feature>
<feature type="compositionally biased region" description="Polar residues" evidence="4">
    <location>
        <begin position="95"/>
        <end position="111"/>
    </location>
</feature>
<keyword evidence="8" id="KW-1185">Reference proteome</keyword>
<dbReference type="EMBL" id="CAHR02000170">
    <property type="protein sequence ID" value="CCG83697.1"/>
    <property type="molecule type" value="Genomic_DNA"/>
</dbReference>
<reference evidence="7 8" key="1">
    <citation type="journal article" date="2013" name="MBio">
        <title>Genome sequencing of the plant pathogen Taphrina deformans, the causal agent of peach leaf curl.</title>
        <authorList>
            <person name="Cisse O.H."/>
            <person name="Almeida J.M.G.C.F."/>
            <person name="Fonseca A."/>
            <person name="Kumar A.A."/>
            <person name="Salojaervi J."/>
            <person name="Overmyer K."/>
            <person name="Hauser P.M."/>
            <person name="Pagni M."/>
        </authorList>
    </citation>
    <scope>NUCLEOTIDE SEQUENCE [LARGE SCALE GENOMIC DNA]</scope>
    <source>
        <strain evidence="8">PYCC 5710 / ATCC 11124 / CBS 356.35 / IMI 108563 / JCM 9778 / NBRC 8474</strain>
    </source>
</reference>
<comment type="similarity">
    <text evidence="2">Belongs to the SURF6 family.</text>
</comment>
<comment type="caution">
    <text evidence="7">The sequence shown here is derived from an EMBL/GenBank/DDBJ whole genome shotgun (WGS) entry which is preliminary data.</text>
</comment>
<sequence length="412" mass="45679">MSESDLAARLAAHGHAFEGLLDLIPAKFYNPEDASNQWNKRKQTKEEAVQAKKAKLDPDQNRSTLQNGALKMLQKDKVKTEVASKAQSKKRTKQGNKATQASETQDDTISSESKRESAGKDKRKVTKTHESETITQHQESNGKGTSAVDEDQTPNRPDPNRNIADLRAKLAAKIEALRSKRKAPGTGVDGAPKSRDAILEARRIKEEARRAKKKLEKEARKDAAQEIEDEHESEVELSDEDVDDSVEEEEDEDNVVYGKVAFSDGDQLDANGNLLSSRKRKQQDTQSALQAALNKKARLAALPAEKQAKIADSDSWHKALLQADGEKVKDDLSKLKKAAKRQESIKKKSTKEWKERLSTIAKNKALKQKNREQNLKDRRDSKGKSGGHKKGKQIGAYQGKKSTKGKGKSGGF</sequence>
<evidence type="ECO:0000259" key="6">
    <source>
        <dbReference type="Pfam" id="PF15459"/>
    </source>
</evidence>
<dbReference type="VEuPathDB" id="FungiDB:TAPDE_003898"/>
<proteinExistence type="inferred from homology"/>
<dbReference type="GO" id="GO:0005730">
    <property type="term" value="C:nucleolus"/>
    <property type="evidence" value="ECO:0007669"/>
    <property type="project" value="TreeGrafter"/>
</dbReference>
<feature type="region of interest" description="Disordered" evidence="4">
    <location>
        <begin position="31"/>
        <end position="290"/>
    </location>
</feature>
<comment type="subcellular location">
    <subcellularLocation>
        <location evidence="1">Nucleus</location>
    </subcellularLocation>
</comment>
<evidence type="ECO:0000256" key="2">
    <source>
        <dbReference type="ARBA" id="ARBA00005904"/>
    </source>
</evidence>
<dbReference type="Proteomes" id="UP000013776">
    <property type="component" value="Unassembled WGS sequence"/>
</dbReference>
<dbReference type="eggNOG" id="KOG2885">
    <property type="taxonomic scope" value="Eukaryota"/>
</dbReference>
<dbReference type="Pfam" id="PF15459">
    <property type="entry name" value="RRP14"/>
    <property type="match status" value="1"/>
</dbReference>
<dbReference type="GO" id="GO:0042274">
    <property type="term" value="P:ribosomal small subunit biogenesis"/>
    <property type="evidence" value="ECO:0007669"/>
    <property type="project" value="TreeGrafter"/>
</dbReference>
<dbReference type="PANTHER" id="PTHR14369:SF0">
    <property type="entry name" value="SURFEIT LOCUS PROTEIN 6"/>
    <property type="match status" value="1"/>
</dbReference>
<dbReference type="PANTHER" id="PTHR14369">
    <property type="entry name" value="SURFEIT LOCUS PROTEIN 6"/>
    <property type="match status" value="1"/>
</dbReference>
<dbReference type="AlphaFoldDB" id="R4XGT1"/>
<feature type="compositionally biased region" description="Basic and acidic residues" evidence="4">
    <location>
        <begin position="73"/>
        <end position="82"/>
    </location>
</feature>
<dbReference type="InterPro" id="IPR029188">
    <property type="entry name" value="Rrp14_N"/>
</dbReference>
<feature type="compositionally biased region" description="Polar residues" evidence="4">
    <location>
        <begin position="133"/>
        <end position="144"/>
    </location>
</feature>
<dbReference type="GO" id="GO:0003723">
    <property type="term" value="F:RNA binding"/>
    <property type="evidence" value="ECO:0007669"/>
    <property type="project" value="TreeGrafter"/>
</dbReference>
<organism evidence="7 8">
    <name type="scientific">Taphrina deformans (strain PYCC 5710 / ATCC 11124 / CBS 356.35 / IMI 108563 / JCM 9778 / NBRC 8474)</name>
    <name type="common">Peach leaf curl fungus</name>
    <name type="synonym">Lalaria deformans</name>
    <dbReference type="NCBI Taxonomy" id="1097556"/>
    <lineage>
        <taxon>Eukaryota</taxon>
        <taxon>Fungi</taxon>
        <taxon>Dikarya</taxon>
        <taxon>Ascomycota</taxon>
        <taxon>Taphrinomycotina</taxon>
        <taxon>Taphrinomycetes</taxon>
        <taxon>Taphrinales</taxon>
        <taxon>Taphrinaceae</taxon>
        <taxon>Taphrina</taxon>
    </lineage>
</organism>